<dbReference type="Pfam" id="PF00023">
    <property type="entry name" value="Ank"/>
    <property type="match status" value="1"/>
</dbReference>
<sequence>MTRNLYSPLGRAERYIRLLLINEGCRSDEITCQLIESPLHGLTYKALSYTWGDLEYSTVSPVEAPHILVDRHELRVTRNLYSALLEIRQLDKKVLLWVDAICIDQGNNEERSHQVKHMGDIYSEAEEVLIWLGSGVTDISDLFESVNEIDGLVTKAPGVGSNESRISLFRLLLVKRLEMIGEVARAKQTRALAQLLQRPWFNRVWILQEVAKAKVATVMCDWCSCPARAFAMMPSIMGLEVSQHVQSVLDIMPQARKHTWWSEKRYLHFLLGKFSESQARLPRDQVYALLGISEDAYISERFYPCYNKSDTQVFQDTACFLLFGEILDSTYSFPEFTLPELRLPLIQLAEKTLDWALSPEAENLRESAQNTAVLLVRRLNEGQFKTPELLLSLAKKHGQSHEVDNVVRHGGVDLSVRFQDNDNVLEINSKKKGEKQASLVFQHTFTRDENRTGKNSRAGERSTPPIPFGGYGDMTGTINRLLETGASNEEMLRAYVWAGDVDAVQRQLEIGADVNGADMEGRAALHLAAWRGHLDILKLLISHGADVNQPAVMAR</sequence>
<dbReference type="Proteomes" id="UP001480595">
    <property type="component" value="Unassembled WGS sequence"/>
</dbReference>
<reference evidence="4 5" key="1">
    <citation type="submission" date="2023-01" db="EMBL/GenBank/DDBJ databases">
        <title>Analysis of 21 Apiospora genomes using comparative genomics revels a genus with tremendous synthesis potential of carbohydrate active enzymes and secondary metabolites.</title>
        <authorList>
            <person name="Sorensen T."/>
        </authorList>
    </citation>
    <scope>NUCLEOTIDE SEQUENCE [LARGE SCALE GENOMIC DNA]</scope>
    <source>
        <strain evidence="4 5">CBS 135458</strain>
    </source>
</reference>
<dbReference type="PANTHER" id="PTHR24148">
    <property type="entry name" value="ANKYRIN REPEAT DOMAIN-CONTAINING PROTEIN 39 HOMOLOG-RELATED"/>
    <property type="match status" value="1"/>
</dbReference>
<keyword evidence="5" id="KW-1185">Reference proteome</keyword>
<dbReference type="PROSITE" id="PS50297">
    <property type="entry name" value="ANK_REP_REGION"/>
    <property type="match status" value="1"/>
</dbReference>
<dbReference type="InterPro" id="IPR036770">
    <property type="entry name" value="Ankyrin_rpt-contain_sf"/>
</dbReference>
<evidence type="ECO:0000259" key="3">
    <source>
        <dbReference type="Pfam" id="PF06985"/>
    </source>
</evidence>
<dbReference type="EMBL" id="JAQQWL010000005">
    <property type="protein sequence ID" value="KAK8073303.1"/>
    <property type="molecule type" value="Genomic_DNA"/>
</dbReference>
<evidence type="ECO:0000256" key="2">
    <source>
        <dbReference type="SAM" id="MobiDB-lite"/>
    </source>
</evidence>
<dbReference type="PANTHER" id="PTHR24148:SF64">
    <property type="entry name" value="HETEROKARYON INCOMPATIBILITY DOMAIN-CONTAINING PROTEIN"/>
    <property type="match status" value="1"/>
</dbReference>
<organism evidence="4 5">
    <name type="scientific">Apiospora phragmitis</name>
    <dbReference type="NCBI Taxonomy" id="2905665"/>
    <lineage>
        <taxon>Eukaryota</taxon>
        <taxon>Fungi</taxon>
        <taxon>Dikarya</taxon>
        <taxon>Ascomycota</taxon>
        <taxon>Pezizomycotina</taxon>
        <taxon>Sordariomycetes</taxon>
        <taxon>Xylariomycetidae</taxon>
        <taxon>Amphisphaeriales</taxon>
        <taxon>Apiosporaceae</taxon>
        <taxon>Apiospora</taxon>
    </lineage>
</organism>
<comment type="caution">
    <text evidence="4">The sequence shown here is derived from an EMBL/GenBank/DDBJ whole genome shotgun (WGS) entry which is preliminary data.</text>
</comment>
<protein>
    <submittedName>
        <fullName evidence="4">Heterokaryon incompatibility protein 6- OR allele</fullName>
    </submittedName>
</protein>
<evidence type="ECO:0000313" key="4">
    <source>
        <dbReference type="EMBL" id="KAK8073303.1"/>
    </source>
</evidence>
<feature type="region of interest" description="Disordered" evidence="2">
    <location>
        <begin position="447"/>
        <end position="470"/>
    </location>
</feature>
<dbReference type="GeneID" id="92088674"/>
<proteinExistence type="predicted"/>
<dbReference type="Gene3D" id="1.25.40.20">
    <property type="entry name" value="Ankyrin repeat-containing domain"/>
    <property type="match status" value="1"/>
</dbReference>
<dbReference type="InterPro" id="IPR002110">
    <property type="entry name" value="Ankyrin_rpt"/>
</dbReference>
<dbReference type="RefSeq" id="XP_066717778.1">
    <property type="nucleotide sequence ID" value="XM_066855611.1"/>
</dbReference>
<dbReference type="SMART" id="SM00248">
    <property type="entry name" value="ANK"/>
    <property type="match status" value="1"/>
</dbReference>
<feature type="compositionally biased region" description="Basic and acidic residues" evidence="2">
    <location>
        <begin position="447"/>
        <end position="460"/>
    </location>
</feature>
<feature type="repeat" description="ANK" evidence="1">
    <location>
        <begin position="520"/>
        <end position="552"/>
    </location>
</feature>
<gene>
    <name evidence="4" type="ORF">PG994_004202</name>
</gene>
<dbReference type="InterPro" id="IPR010730">
    <property type="entry name" value="HET"/>
</dbReference>
<evidence type="ECO:0000256" key="1">
    <source>
        <dbReference type="PROSITE-ProRule" id="PRU00023"/>
    </source>
</evidence>
<feature type="domain" description="Heterokaryon incompatibility" evidence="3">
    <location>
        <begin position="44"/>
        <end position="209"/>
    </location>
</feature>
<dbReference type="InterPro" id="IPR052895">
    <property type="entry name" value="HetReg/Transcr_Mod"/>
</dbReference>
<accession>A0ABR1VPX6</accession>
<keyword evidence="1" id="KW-0040">ANK repeat</keyword>
<name>A0ABR1VPX6_9PEZI</name>
<dbReference type="Pfam" id="PF06985">
    <property type="entry name" value="HET"/>
    <property type="match status" value="1"/>
</dbReference>
<evidence type="ECO:0000313" key="5">
    <source>
        <dbReference type="Proteomes" id="UP001480595"/>
    </source>
</evidence>
<dbReference type="PROSITE" id="PS50088">
    <property type="entry name" value="ANK_REPEAT"/>
    <property type="match status" value="1"/>
</dbReference>
<dbReference type="SUPFAM" id="SSF48403">
    <property type="entry name" value="Ankyrin repeat"/>
    <property type="match status" value="1"/>
</dbReference>